<dbReference type="EMBL" id="UINC01093530">
    <property type="protein sequence ID" value="SVC48016.1"/>
    <property type="molecule type" value="Genomic_DNA"/>
</dbReference>
<dbReference type="CDD" id="cd06558">
    <property type="entry name" value="crotonase-like"/>
    <property type="match status" value="1"/>
</dbReference>
<name>A0A382MGZ5_9ZZZZ</name>
<proteinExistence type="predicted"/>
<gene>
    <name evidence="1" type="ORF">METZ01_LOCUS300870</name>
</gene>
<accession>A0A382MGZ5</accession>
<dbReference type="InterPro" id="IPR001753">
    <property type="entry name" value="Enoyl-CoA_hydra/iso"/>
</dbReference>
<evidence type="ECO:0008006" key="2">
    <source>
        <dbReference type="Google" id="ProtNLM"/>
    </source>
</evidence>
<organism evidence="1">
    <name type="scientific">marine metagenome</name>
    <dbReference type="NCBI Taxonomy" id="408172"/>
    <lineage>
        <taxon>unclassified sequences</taxon>
        <taxon>metagenomes</taxon>
        <taxon>ecological metagenomes</taxon>
    </lineage>
</organism>
<dbReference type="AlphaFoldDB" id="A0A382MGZ5"/>
<sequence>VVNQFIKLQKEKVRKAGLDSEYGDKYTWYTQKQAYLDSKIPTLRRLKLLTDYNIPGPIEHRYNKVISKSARLYGYHFLASRGYCVVEFNTKANTLDSHSMLAIGRAISLGKPIIIINDGMQFSAGVNLNYVMELAKDGEWKKIETFITDFQKTCMAIKYCNQPVISVPSGLAIGGGFEVVSQSNFVVSHTNVTLGLVETLVGLIPAGGGCKEMLIRWMHTDEAINDPEYAPLKVFDLIGYAKTASSPNEAFPLKLLLKRDKVVINRDRLLLESEKLLNEIKDDYKPHIEPIFKLPGSSVRDKMHEILENLYKKKKILDHGLEVGKQLAFVLSGGNTTLDNQLGEEDIYALELEAFMNLIQMPKTQERIKHTLETGKPLVN</sequence>
<dbReference type="GO" id="GO:0003824">
    <property type="term" value="F:catalytic activity"/>
    <property type="evidence" value="ECO:0007669"/>
    <property type="project" value="UniProtKB-ARBA"/>
</dbReference>
<dbReference type="PANTHER" id="PTHR11941">
    <property type="entry name" value="ENOYL-COA HYDRATASE-RELATED"/>
    <property type="match status" value="1"/>
</dbReference>
<evidence type="ECO:0000313" key="1">
    <source>
        <dbReference type="EMBL" id="SVC48016.1"/>
    </source>
</evidence>
<feature type="non-terminal residue" evidence="1">
    <location>
        <position position="1"/>
    </location>
</feature>
<dbReference type="PANTHER" id="PTHR11941:SF54">
    <property type="entry name" value="ENOYL-COA HYDRATASE, MITOCHONDRIAL"/>
    <property type="match status" value="1"/>
</dbReference>
<dbReference type="Gene3D" id="3.90.226.10">
    <property type="entry name" value="2-enoyl-CoA Hydratase, Chain A, domain 1"/>
    <property type="match status" value="1"/>
</dbReference>
<dbReference type="GO" id="GO:0006635">
    <property type="term" value="P:fatty acid beta-oxidation"/>
    <property type="evidence" value="ECO:0007669"/>
    <property type="project" value="TreeGrafter"/>
</dbReference>
<reference evidence="1" key="1">
    <citation type="submission" date="2018-05" db="EMBL/GenBank/DDBJ databases">
        <authorList>
            <person name="Lanie J.A."/>
            <person name="Ng W.-L."/>
            <person name="Kazmierczak K.M."/>
            <person name="Andrzejewski T.M."/>
            <person name="Davidsen T.M."/>
            <person name="Wayne K.J."/>
            <person name="Tettelin H."/>
            <person name="Glass J.I."/>
            <person name="Rusch D."/>
            <person name="Podicherti R."/>
            <person name="Tsui H.-C.T."/>
            <person name="Winkler M.E."/>
        </authorList>
    </citation>
    <scope>NUCLEOTIDE SEQUENCE</scope>
</reference>
<dbReference type="SUPFAM" id="SSF52096">
    <property type="entry name" value="ClpP/crotonase"/>
    <property type="match status" value="1"/>
</dbReference>
<protein>
    <recommendedName>
        <fullName evidence="2">3-hydroxyacyl-CoA dehydrogenase C-terminal domain-containing protein</fullName>
    </recommendedName>
</protein>
<dbReference type="InterPro" id="IPR029045">
    <property type="entry name" value="ClpP/crotonase-like_dom_sf"/>
</dbReference>
<dbReference type="Pfam" id="PF00378">
    <property type="entry name" value="ECH_1"/>
    <property type="match status" value="1"/>
</dbReference>